<gene>
    <name evidence="6" type="primary">ruvA</name>
    <name evidence="9" type="ORF">A3C89_01190</name>
</gene>
<dbReference type="Pfam" id="PF07499">
    <property type="entry name" value="RuvA_C"/>
    <property type="match status" value="1"/>
</dbReference>
<reference evidence="9 10" key="1">
    <citation type="journal article" date="2016" name="Nat. Commun.">
        <title>Thousands of microbial genomes shed light on interconnected biogeochemical processes in an aquifer system.</title>
        <authorList>
            <person name="Anantharaman K."/>
            <person name="Brown C.T."/>
            <person name="Hug L.A."/>
            <person name="Sharon I."/>
            <person name="Castelle C.J."/>
            <person name="Probst A.J."/>
            <person name="Thomas B.C."/>
            <person name="Singh A."/>
            <person name="Wilkins M.J."/>
            <person name="Karaoz U."/>
            <person name="Brodie E.L."/>
            <person name="Williams K.H."/>
            <person name="Hubbard S.S."/>
            <person name="Banfield J.F."/>
        </authorList>
    </citation>
    <scope>NUCLEOTIDE SEQUENCE [LARGE SCALE GENOMIC DNA]</scope>
</reference>
<dbReference type="Gene3D" id="1.10.8.10">
    <property type="entry name" value="DNA helicase RuvA subunit, C-terminal domain"/>
    <property type="match status" value="1"/>
</dbReference>
<dbReference type="HAMAP" id="MF_00031">
    <property type="entry name" value="DNA_HJ_migration_RuvA"/>
    <property type="match status" value="1"/>
</dbReference>
<evidence type="ECO:0000313" key="10">
    <source>
        <dbReference type="Proteomes" id="UP000178794"/>
    </source>
</evidence>
<dbReference type="InterPro" id="IPR036267">
    <property type="entry name" value="RuvA_C_sf"/>
</dbReference>
<keyword evidence="1 6" id="KW-0963">Cytoplasm</keyword>
<evidence type="ECO:0000256" key="2">
    <source>
        <dbReference type="ARBA" id="ARBA00022763"/>
    </source>
</evidence>
<evidence type="ECO:0000256" key="4">
    <source>
        <dbReference type="ARBA" id="ARBA00023172"/>
    </source>
</evidence>
<dbReference type="STRING" id="1798492.A3C89_01190"/>
<comment type="caution">
    <text evidence="6">Lacks conserved residue(s) required for the propagation of feature annotation.</text>
</comment>
<proteinExistence type="inferred from homology"/>
<sequence length="193" mass="21442">MIRSLRGTVTQHEGETTLLEVCGVGYRLTTLPSFLPIVGEEFFLHTYMVVREDAMSLFGFSDRAELDMFELLLKIPKVGPKSAMQFLKQAQLTILKRAILNEDPSYLERLSDISKKNAEKIVLALKGKIDITDIADIADENDAATNIRTEVAEALIALGYAPKEARDAARELPNDIADMQVAMRVTLAMIGKK</sequence>
<comment type="domain">
    <text evidence="6">Has three domains with a flexible linker between the domains II and III and assumes an 'L' shape. Domain III is highly mobile and contacts RuvB.</text>
</comment>
<dbReference type="Proteomes" id="UP000178794">
    <property type="component" value="Unassembled WGS sequence"/>
</dbReference>
<accession>A0A1F6DE12</accession>
<dbReference type="SUPFAM" id="SSF46929">
    <property type="entry name" value="DNA helicase RuvA subunit, C-terminal domain"/>
    <property type="match status" value="1"/>
</dbReference>
<comment type="caution">
    <text evidence="9">The sequence shown here is derived from an EMBL/GenBank/DDBJ whole genome shotgun (WGS) entry which is preliminary data.</text>
</comment>
<comment type="function">
    <text evidence="6">The RuvA-RuvB-RuvC complex processes Holliday junction (HJ) DNA during genetic recombination and DNA repair, while the RuvA-RuvB complex plays an important role in the rescue of blocked DNA replication forks via replication fork reversal (RFR). RuvA specifically binds to HJ cruciform DNA, conferring on it an open structure. The RuvB hexamer acts as an ATP-dependent pump, pulling dsDNA into and through the RuvAB complex. HJ branch migration allows RuvC to scan DNA until it finds its consensus sequence, where it cleaves and resolves the cruciform DNA.</text>
</comment>
<evidence type="ECO:0000256" key="3">
    <source>
        <dbReference type="ARBA" id="ARBA00023125"/>
    </source>
</evidence>
<dbReference type="GO" id="GO:0005524">
    <property type="term" value="F:ATP binding"/>
    <property type="evidence" value="ECO:0007669"/>
    <property type="project" value="InterPro"/>
</dbReference>
<evidence type="ECO:0000256" key="1">
    <source>
        <dbReference type="ARBA" id="ARBA00022490"/>
    </source>
</evidence>
<evidence type="ECO:0000256" key="5">
    <source>
        <dbReference type="ARBA" id="ARBA00023204"/>
    </source>
</evidence>
<keyword evidence="3 6" id="KW-0238">DNA-binding</keyword>
<feature type="region of interest" description="Domain III" evidence="6">
    <location>
        <begin position="145"/>
        <end position="193"/>
    </location>
</feature>
<dbReference type="Gene3D" id="2.40.50.140">
    <property type="entry name" value="Nucleic acid-binding proteins"/>
    <property type="match status" value="1"/>
</dbReference>
<dbReference type="InterPro" id="IPR010994">
    <property type="entry name" value="RuvA_2-like"/>
</dbReference>
<dbReference type="GO" id="GO:0006281">
    <property type="term" value="P:DNA repair"/>
    <property type="evidence" value="ECO:0007669"/>
    <property type="project" value="UniProtKB-UniRule"/>
</dbReference>
<comment type="similarity">
    <text evidence="6">Belongs to the RuvA family.</text>
</comment>
<feature type="domain" description="Holliday junction DNA helicase RuvA C-terminal" evidence="8">
    <location>
        <begin position="147"/>
        <end position="175"/>
    </location>
</feature>
<dbReference type="GO" id="GO:0000400">
    <property type="term" value="F:four-way junction DNA binding"/>
    <property type="evidence" value="ECO:0007669"/>
    <property type="project" value="UniProtKB-UniRule"/>
</dbReference>
<dbReference type="GO" id="GO:0006310">
    <property type="term" value="P:DNA recombination"/>
    <property type="evidence" value="ECO:0007669"/>
    <property type="project" value="UniProtKB-UniRule"/>
</dbReference>
<evidence type="ECO:0000256" key="6">
    <source>
        <dbReference type="HAMAP-Rule" id="MF_00031"/>
    </source>
</evidence>
<dbReference type="InterPro" id="IPR011114">
    <property type="entry name" value="RuvA_C"/>
</dbReference>
<dbReference type="GO" id="GO:0009379">
    <property type="term" value="C:Holliday junction helicase complex"/>
    <property type="evidence" value="ECO:0007669"/>
    <property type="project" value="InterPro"/>
</dbReference>
<dbReference type="Gene3D" id="1.10.150.20">
    <property type="entry name" value="5' to 3' exonuclease, C-terminal subdomain"/>
    <property type="match status" value="1"/>
</dbReference>
<keyword evidence="5 6" id="KW-0234">DNA repair</keyword>
<protein>
    <recommendedName>
        <fullName evidence="6">Holliday junction branch migration complex subunit RuvA</fullName>
    </recommendedName>
</protein>
<dbReference type="SUPFAM" id="SSF50249">
    <property type="entry name" value="Nucleic acid-binding proteins"/>
    <property type="match status" value="1"/>
</dbReference>
<evidence type="ECO:0000259" key="7">
    <source>
        <dbReference type="Pfam" id="PF01330"/>
    </source>
</evidence>
<dbReference type="Pfam" id="PF14520">
    <property type="entry name" value="HHH_5"/>
    <property type="match status" value="1"/>
</dbReference>
<dbReference type="GO" id="GO:0048476">
    <property type="term" value="C:Holliday junction resolvase complex"/>
    <property type="evidence" value="ECO:0007669"/>
    <property type="project" value="UniProtKB-UniRule"/>
</dbReference>
<organism evidence="9 10">
    <name type="scientific">Candidatus Kaiserbacteria bacterium RIFCSPHIGHO2_02_FULL_50_50</name>
    <dbReference type="NCBI Taxonomy" id="1798492"/>
    <lineage>
        <taxon>Bacteria</taxon>
        <taxon>Candidatus Kaiseribacteriota</taxon>
    </lineage>
</organism>
<dbReference type="GO" id="GO:0009378">
    <property type="term" value="F:four-way junction helicase activity"/>
    <property type="evidence" value="ECO:0007669"/>
    <property type="project" value="InterPro"/>
</dbReference>
<comment type="subunit">
    <text evidence="6">Homotetramer. Forms an RuvA(8)-RuvB(12)-Holliday junction (HJ) complex. HJ DNA is sandwiched between 2 RuvA tetramers; dsDNA enters through RuvA and exits via RuvB. An RuvB hexamer assembles on each DNA strand where it exits the tetramer. Each RuvB hexamer is contacted by two RuvA subunits (via domain III) on 2 adjacent RuvB subunits; this complex drives branch migration. In the full resolvosome a probable DNA-RuvA(4)-RuvB(12)-RuvC(2) complex forms which resolves the HJ.</text>
</comment>
<dbReference type="InterPro" id="IPR000085">
    <property type="entry name" value="RuvA"/>
</dbReference>
<dbReference type="InterPro" id="IPR013849">
    <property type="entry name" value="DNA_helicase_Holl-junc_RuvA_I"/>
</dbReference>
<name>A0A1F6DE12_9BACT</name>
<dbReference type="EMBL" id="MFLF01000014">
    <property type="protein sequence ID" value="OGG59557.1"/>
    <property type="molecule type" value="Genomic_DNA"/>
</dbReference>
<evidence type="ECO:0000259" key="8">
    <source>
        <dbReference type="Pfam" id="PF07499"/>
    </source>
</evidence>
<feature type="domain" description="DNA helicase Holliday junction RuvA type" evidence="7">
    <location>
        <begin position="1"/>
        <end position="59"/>
    </location>
</feature>
<evidence type="ECO:0000313" key="9">
    <source>
        <dbReference type="EMBL" id="OGG59557.1"/>
    </source>
</evidence>
<dbReference type="GO" id="GO:0005737">
    <property type="term" value="C:cytoplasm"/>
    <property type="evidence" value="ECO:0007669"/>
    <property type="project" value="UniProtKB-SubCell"/>
</dbReference>
<dbReference type="CDD" id="cd14332">
    <property type="entry name" value="UBA_RuvA_C"/>
    <property type="match status" value="1"/>
</dbReference>
<keyword evidence="4 6" id="KW-0233">DNA recombination</keyword>
<dbReference type="InterPro" id="IPR012340">
    <property type="entry name" value="NA-bd_OB-fold"/>
</dbReference>
<dbReference type="AlphaFoldDB" id="A0A1F6DE12"/>
<dbReference type="Pfam" id="PF01330">
    <property type="entry name" value="RuvA_N"/>
    <property type="match status" value="1"/>
</dbReference>
<dbReference type="NCBIfam" id="TIGR00084">
    <property type="entry name" value="ruvA"/>
    <property type="match status" value="1"/>
</dbReference>
<keyword evidence="2 6" id="KW-0227">DNA damage</keyword>
<dbReference type="SUPFAM" id="SSF47781">
    <property type="entry name" value="RuvA domain 2-like"/>
    <property type="match status" value="1"/>
</dbReference>
<comment type="subcellular location">
    <subcellularLocation>
        <location evidence="6">Cytoplasm</location>
    </subcellularLocation>
</comment>